<proteinExistence type="predicted"/>
<gene>
    <name evidence="2" type="ORF">HKK74_34590</name>
</gene>
<keyword evidence="2" id="KW-0378">Hydrolase</keyword>
<dbReference type="Proteomes" id="UP000805614">
    <property type="component" value="Unassembled WGS sequence"/>
</dbReference>
<comment type="caution">
    <text evidence="2">The sequence shown here is derived from an EMBL/GenBank/DDBJ whole genome shotgun (WGS) entry which is preliminary data.</text>
</comment>
<dbReference type="Gene3D" id="3.40.50.1820">
    <property type="entry name" value="alpha/beta hydrolase"/>
    <property type="match status" value="1"/>
</dbReference>
<sequence length="285" mass="29903">MTRVLLMVLTIMAVLLVVLWAGQRKLIYFPDGGPLPPPEILLPGGREVTFRTADGVRLSAWYVPAAKAPAASAPVVLVAPGNAGNRGARAPLAAALAGRGLAVLLVDYRGYGGNPGHPGEAGLARDVDAAYRYLTEELGVPPSRLLYFGESLGAAVVTGLALRHPPAGLVLRSPFTDLAAVGRRHYPYLPVGALLKDRFPVAERIGSLRVPTAVVYGTEDSIVVPAESREVARRAAGPVRLVAVRGADHNDRVLLDGPQLIDAVVDLAARPADPPGTTADSPRPR</sequence>
<dbReference type="SUPFAM" id="SSF53474">
    <property type="entry name" value="alpha/beta-Hydrolases"/>
    <property type="match status" value="1"/>
</dbReference>
<feature type="domain" description="Serine aminopeptidase S33" evidence="1">
    <location>
        <begin position="74"/>
        <end position="179"/>
    </location>
</feature>
<dbReference type="RefSeq" id="WP_187247626.1">
    <property type="nucleotide sequence ID" value="NZ_BAAAOK010000005.1"/>
</dbReference>
<dbReference type="PANTHER" id="PTHR12277:SF79">
    <property type="entry name" value="XAA-PRO DIPEPTIDYL-PEPTIDASE-RELATED"/>
    <property type="match status" value="1"/>
</dbReference>
<dbReference type="InterPro" id="IPR022742">
    <property type="entry name" value="Hydrolase_4"/>
</dbReference>
<evidence type="ECO:0000313" key="3">
    <source>
        <dbReference type="Proteomes" id="UP000805614"/>
    </source>
</evidence>
<evidence type="ECO:0000313" key="2">
    <source>
        <dbReference type="EMBL" id="MBC6470582.1"/>
    </source>
</evidence>
<organism evidence="2 3">
    <name type="scientific">Actinomadura alba</name>
    <dbReference type="NCBI Taxonomy" id="406431"/>
    <lineage>
        <taxon>Bacteria</taxon>
        <taxon>Bacillati</taxon>
        <taxon>Actinomycetota</taxon>
        <taxon>Actinomycetes</taxon>
        <taxon>Streptosporangiales</taxon>
        <taxon>Thermomonosporaceae</taxon>
        <taxon>Actinomadura</taxon>
    </lineage>
</organism>
<keyword evidence="3" id="KW-1185">Reference proteome</keyword>
<dbReference type="Pfam" id="PF12146">
    <property type="entry name" value="Hydrolase_4"/>
    <property type="match status" value="1"/>
</dbReference>
<dbReference type="EMBL" id="JABVEC010000044">
    <property type="protein sequence ID" value="MBC6470582.1"/>
    <property type="molecule type" value="Genomic_DNA"/>
</dbReference>
<dbReference type="PANTHER" id="PTHR12277">
    <property type="entry name" value="ALPHA/BETA HYDROLASE DOMAIN-CONTAINING PROTEIN"/>
    <property type="match status" value="1"/>
</dbReference>
<protein>
    <submittedName>
        <fullName evidence="2">Alpha/beta fold hydrolase</fullName>
    </submittedName>
</protein>
<dbReference type="InterPro" id="IPR029058">
    <property type="entry name" value="AB_hydrolase_fold"/>
</dbReference>
<dbReference type="GO" id="GO:0016787">
    <property type="term" value="F:hydrolase activity"/>
    <property type="evidence" value="ECO:0007669"/>
    <property type="project" value="UniProtKB-KW"/>
</dbReference>
<name>A0ABR7M0E3_9ACTN</name>
<reference evidence="2 3" key="1">
    <citation type="submission" date="2020-06" db="EMBL/GenBank/DDBJ databases">
        <title>Actinomadura xiongansis sp. nov., isolated from soil of Baiyangdian.</title>
        <authorList>
            <person name="Zhang X."/>
        </authorList>
    </citation>
    <scope>NUCLEOTIDE SEQUENCE [LARGE SCALE GENOMIC DNA]</scope>
    <source>
        <strain evidence="2 3">HBUM206468</strain>
    </source>
</reference>
<evidence type="ECO:0000259" key="1">
    <source>
        <dbReference type="Pfam" id="PF12146"/>
    </source>
</evidence>
<accession>A0ABR7M0E3</accession>